<evidence type="ECO:0000313" key="2">
    <source>
        <dbReference type="Proteomes" id="UP000475862"/>
    </source>
</evidence>
<evidence type="ECO:0000313" key="1">
    <source>
        <dbReference type="EMBL" id="KAE9525640.1"/>
    </source>
</evidence>
<keyword evidence="2" id="KW-1185">Reference proteome</keyword>
<sequence>MTCMGYELDTTVQRRSNSFWIQLGQGDDASLFEFILDRLNMQSQGWVVDSTSGGILAGMLDWNERDMSSPVEAVWGWGLQSMIKDFPNNVMKIIMVGRGAESVMAGRVFSETRANLDALKGGSGHLDNQSVSDAQEELMLGKTRALISKQPVKPSSGTWEGKAAKVLDRGKPTPVHPKLEWSPNQYYKNFNQKLREIERNMGSSLHYGCSSPGWEAP</sequence>
<name>A0A6G0T4H9_APHGL</name>
<protein>
    <submittedName>
        <fullName evidence="1">Uncharacterized protein</fullName>
    </submittedName>
</protein>
<organism evidence="1 2">
    <name type="scientific">Aphis glycines</name>
    <name type="common">Soybean aphid</name>
    <dbReference type="NCBI Taxonomy" id="307491"/>
    <lineage>
        <taxon>Eukaryota</taxon>
        <taxon>Metazoa</taxon>
        <taxon>Ecdysozoa</taxon>
        <taxon>Arthropoda</taxon>
        <taxon>Hexapoda</taxon>
        <taxon>Insecta</taxon>
        <taxon>Pterygota</taxon>
        <taxon>Neoptera</taxon>
        <taxon>Paraneoptera</taxon>
        <taxon>Hemiptera</taxon>
        <taxon>Sternorrhyncha</taxon>
        <taxon>Aphidomorpha</taxon>
        <taxon>Aphidoidea</taxon>
        <taxon>Aphididae</taxon>
        <taxon>Aphidini</taxon>
        <taxon>Aphis</taxon>
        <taxon>Aphis</taxon>
    </lineage>
</organism>
<proteinExistence type="predicted"/>
<dbReference type="Proteomes" id="UP000475862">
    <property type="component" value="Unassembled WGS sequence"/>
</dbReference>
<reference evidence="1 2" key="1">
    <citation type="submission" date="2019-08" db="EMBL/GenBank/DDBJ databases">
        <title>The genome of the soybean aphid Biotype 1, its phylome, world population structure and adaptation to the North American continent.</title>
        <authorList>
            <person name="Giordano R."/>
            <person name="Donthu R.K."/>
            <person name="Hernandez A.G."/>
            <person name="Wright C.L."/>
            <person name="Zimin A.V."/>
        </authorList>
    </citation>
    <scope>NUCLEOTIDE SEQUENCE [LARGE SCALE GENOMIC DNA]</scope>
    <source>
        <tissue evidence="1">Whole aphids</tissue>
    </source>
</reference>
<gene>
    <name evidence="1" type="ORF">AGLY_014167</name>
</gene>
<dbReference type="OrthoDB" id="7442614at2759"/>
<comment type="caution">
    <text evidence="1">The sequence shown here is derived from an EMBL/GenBank/DDBJ whole genome shotgun (WGS) entry which is preliminary data.</text>
</comment>
<accession>A0A6G0T4H9</accession>
<dbReference type="AlphaFoldDB" id="A0A6G0T4H9"/>
<dbReference type="EMBL" id="VYZN01000059">
    <property type="protein sequence ID" value="KAE9525640.1"/>
    <property type="molecule type" value="Genomic_DNA"/>
</dbReference>